<name>A0A6N7XPH8_9ACTN</name>
<keyword evidence="3" id="KW-1003">Cell membrane</keyword>
<dbReference type="InterPro" id="IPR045275">
    <property type="entry name" value="MscS_archaea/bacteria_type"/>
</dbReference>
<feature type="domain" description="Mechanosensitive ion channel MscS" evidence="8">
    <location>
        <begin position="102"/>
        <end position="162"/>
    </location>
</feature>
<evidence type="ECO:0000256" key="7">
    <source>
        <dbReference type="SAM" id="Phobius"/>
    </source>
</evidence>
<evidence type="ECO:0000256" key="1">
    <source>
        <dbReference type="ARBA" id="ARBA00004651"/>
    </source>
</evidence>
<evidence type="ECO:0000259" key="8">
    <source>
        <dbReference type="Pfam" id="PF00924"/>
    </source>
</evidence>
<reference evidence="10 11" key="1">
    <citation type="submission" date="2019-08" db="EMBL/GenBank/DDBJ databases">
        <title>In-depth cultivation of the pig gut microbiome towards novel bacterial diversity and tailored functional studies.</title>
        <authorList>
            <person name="Wylensek D."/>
            <person name="Hitch T.C.A."/>
            <person name="Clavel T."/>
        </authorList>
    </citation>
    <scope>NUCLEOTIDE SEQUENCE [LARGE SCALE GENOMIC DNA]</scope>
    <source>
        <strain evidence="10 11">CA-Schmier-601-WT-1</strain>
    </source>
</reference>
<dbReference type="Pfam" id="PF21088">
    <property type="entry name" value="MS_channel_1st"/>
    <property type="match status" value="1"/>
</dbReference>
<dbReference type="PANTHER" id="PTHR30221">
    <property type="entry name" value="SMALL-CONDUCTANCE MECHANOSENSITIVE CHANNEL"/>
    <property type="match status" value="1"/>
</dbReference>
<dbReference type="InterPro" id="IPR023408">
    <property type="entry name" value="MscS_beta-dom_sf"/>
</dbReference>
<proteinExistence type="inferred from homology"/>
<evidence type="ECO:0000313" key="11">
    <source>
        <dbReference type="Proteomes" id="UP000469325"/>
    </source>
</evidence>
<protein>
    <submittedName>
        <fullName evidence="10">Mechanosensitive ion channel</fullName>
    </submittedName>
</protein>
<organism evidence="10 11">
    <name type="scientific">Olsenella porci</name>
    <dbReference type="NCBI Taxonomy" id="2652279"/>
    <lineage>
        <taxon>Bacteria</taxon>
        <taxon>Bacillati</taxon>
        <taxon>Actinomycetota</taxon>
        <taxon>Coriobacteriia</taxon>
        <taxon>Coriobacteriales</taxon>
        <taxon>Atopobiaceae</taxon>
        <taxon>Olsenella</taxon>
    </lineage>
</organism>
<dbReference type="GO" id="GO:0008381">
    <property type="term" value="F:mechanosensitive monoatomic ion channel activity"/>
    <property type="evidence" value="ECO:0007669"/>
    <property type="project" value="InterPro"/>
</dbReference>
<dbReference type="EMBL" id="VUNC01000001">
    <property type="protein sequence ID" value="MST71965.1"/>
    <property type="molecule type" value="Genomic_DNA"/>
</dbReference>
<dbReference type="RefSeq" id="WP_154433696.1">
    <property type="nucleotide sequence ID" value="NZ_VUNC01000001.1"/>
</dbReference>
<evidence type="ECO:0000313" key="10">
    <source>
        <dbReference type="EMBL" id="MST71965.1"/>
    </source>
</evidence>
<evidence type="ECO:0000256" key="5">
    <source>
        <dbReference type="ARBA" id="ARBA00022989"/>
    </source>
</evidence>
<keyword evidence="6 7" id="KW-0472">Membrane</keyword>
<gene>
    <name evidence="10" type="ORF">FYJ68_02415</name>
</gene>
<dbReference type="PANTHER" id="PTHR30221:SF1">
    <property type="entry name" value="SMALL-CONDUCTANCE MECHANOSENSITIVE CHANNEL"/>
    <property type="match status" value="1"/>
</dbReference>
<evidence type="ECO:0000256" key="3">
    <source>
        <dbReference type="ARBA" id="ARBA00022475"/>
    </source>
</evidence>
<dbReference type="InterPro" id="IPR006685">
    <property type="entry name" value="MscS_channel_2nd"/>
</dbReference>
<evidence type="ECO:0000256" key="4">
    <source>
        <dbReference type="ARBA" id="ARBA00022692"/>
    </source>
</evidence>
<evidence type="ECO:0000256" key="6">
    <source>
        <dbReference type="ARBA" id="ARBA00023136"/>
    </source>
</evidence>
<dbReference type="Proteomes" id="UP000469325">
    <property type="component" value="Unassembled WGS sequence"/>
</dbReference>
<evidence type="ECO:0000256" key="2">
    <source>
        <dbReference type="ARBA" id="ARBA00008017"/>
    </source>
</evidence>
<evidence type="ECO:0000259" key="9">
    <source>
        <dbReference type="Pfam" id="PF21088"/>
    </source>
</evidence>
<keyword evidence="5 7" id="KW-1133">Transmembrane helix</keyword>
<dbReference type="Gene3D" id="1.10.287.1260">
    <property type="match status" value="1"/>
</dbReference>
<dbReference type="InterPro" id="IPR011014">
    <property type="entry name" value="MscS_channel_TM-2"/>
</dbReference>
<dbReference type="InterPro" id="IPR010920">
    <property type="entry name" value="LSM_dom_sf"/>
</dbReference>
<sequence length="269" mass="28349">MEAQSVDKVVDVAGELLGKGIFLAVVIVVAYLVQRVLVRMLRRAFKSADLPNVSLWVNLLKVLIWVFALLVVLEPVFGIKPTAVVAALGVTSVAVSLGMQETISNVVAGFALTANHVIRQGDVISVGDVTGTITSLTLRQTVIHTFGGDDVVIPNSVLNSTSLTRLSDASACLTVVPIMVKPNADQAVVVADIRRKVGEALSDSLRPDLGCQAFYAQVDGLGVRVNIRLFLQSGVFPSVAADKALRAIAGSPWLVGVPGDATDGDEGRR</sequence>
<feature type="domain" description="Mechanosensitive ion channel transmembrane helices 2/3" evidence="9">
    <location>
        <begin position="58"/>
        <end position="100"/>
    </location>
</feature>
<dbReference type="SUPFAM" id="SSF82861">
    <property type="entry name" value="Mechanosensitive channel protein MscS (YggB), transmembrane region"/>
    <property type="match status" value="1"/>
</dbReference>
<comment type="similarity">
    <text evidence="2">Belongs to the MscS (TC 1.A.23) family.</text>
</comment>
<dbReference type="AlphaFoldDB" id="A0A6N7XPH8"/>
<accession>A0A6N7XPH8</accession>
<dbReference type="GO" id="GO:0005886">
    <property type="term" value="C:plasma membrane"/>
    <property type="evidence" value="ECO:0007669"/>
    <property type="project" value="UniProtKB-SubCell"/>
</dbReference>
<dbReference type="Gene3D" id="2.30.30.60">
    <property type="match status" value="1"/>
</dbReference>
<comment type="subcellular location">
    <subcellularLocation>
        <location evidence="1">Cell membrane</location>
        <topology evidence="1">Multi-pass membrane protein</topology>
    </subcellularLocation>
</comment>
<keyword evidence="11" id="KW-1185">Reference proteome</keyword>
<feature type="transmembrane region" description="Helical" evidence="7">
    <location>
        <begin position="20"/>
        <end position="41"/>
    </location>
</feature>
<dbReference type="SUPFAM" id="SSF50182">
    <property type="entry name" value="Sm-like ribonucleoproteins"/>
    <property type="match status" value="1"/>
</dbReference>
<feature type="transmembrane region" description="Helical" evidence="7">
    <location>
        <begin position="53"/>
        <end position="73"/>
    </location>
</feature>
<keyword evidence="4 7" id="KW-0812">Transmembrane</keyword>
<dbReference type="Pfam" id="PF00924">
    <property type="entry name" value="MS_channel_2nd"/>
    <property type="match status" value="1"/>
</dbReference>
<comment type="caution">
    <text evidence="10">The sequence shown here is derived from an EMBL/GenBank/DDBJ whole genome shotgun (WGS) entry which is preliminary data.</text>
</comment>
<dbReference type="InterPro" id="IPR049142">
    <property type="entry name" value="MS_channel_1st"/>
</dbReference>